<organism evidence="2 3">
    <name type="scientific">Bdellovibrio bacteriovorus</name>
    <dbReference type="NCBI Taxonomy" id="959"/>
    <lineage>
        <taxon>Bacteria</taxon>
        <taxon>Pseudomonadati</taxon>
        <taxon>Bdellovibrionota</taxon>
        <taxon>Bdellovibrionia</taxon>
        <taxon>Bdellovibrionales</taxon>
        <taxon>Pseudobdellovibrionaceae</taxon>
        <taxon>Bdellovibrio</taxon>
    </lineage>
</organism>
<dbReference type="Proteomes" id="UP000075320">
    <property type="component" value="Unassembled WGS sequence"/>
</dbReference>
<keyword evidence="3" id="KW-1185">Reference proteome</keyword>
<dbReference type="Gene3D" id="1.20.120.330">
    <property type="entry name" value="Nucleotidyltransferases domain 2"/>
    <property type="match status" value="1"/>
</dbReference>
<evidence type="ECO:0000259" key="1">
    <source>
        <dbReference type="PROSITE" id="PS50910"/>
    </source>
</evidence>
<evidence type="ECO:0000313" key="3">
    <source>
        <dbReference type="Proteomes" id="UP000075320"/>
    </source>
</evidence>
<protein>
    <recommendedName>
        <fullName evidence="1">HEPN domain-containing protein</fullName>
    </recommendedName>
</protein>
<dbReference type="AlphaFoldDB" id="A0A150WLJ6"/>
<gene>
    <name evidence="2" type="ORF">AZI86_10870</name>
</gene>
<dbReference type="InterPro" id="IPR007842">
    <property type="entry name" value="HEPN_dom"/>
</dbReference>
<dbReference type="SMART" id="SM00748">
    <property type="entry name" value="HEPN"/>
    <property type="match status" value="1"/>
</dbReference>
<dbReference type="RefSeq" id="WP_061835216.1">
    <property type="nucleotide sequence ID" value="NZ_LUKE01000002.1"/>
</dbReference>
<feature type="domain" description="HEPN" evidence="1">
    <location>
        <begin position="11"/>
        <end position="126"/>
    </location>
</feature>
<accession>A0A150WLJ6</accession>
<dbReference type="PROSITE" id="PS50910">
    <property type="entry name" value="HEPN"/>
    <property type="match status" value="1"/>
</dbReference>
<dbReference type="SUPFAM" id="SSF81593">
    <property type="entry name" value="Nucleotidyltransferase substrate binding subunit/domain"/>
    <property type="match status" value="1"/>
</dbReference>
<sequence>MQNKGLAKDYAERAQIRLGAVEYLYSKKAWADVVRESQEVVELVLKSLLRHCHIDVPRIHDVSGILQEEKARMPTVLHKDLDKICSISRSLRRDRELAYYGSEDLTPSEFYKEEDATEALKSAKFVVDRVVKVIL</sequence>
<dbReference type="EMBL" id="LUKE01000002">
    <property type="protein sequence ID" value="KYG64705.1"/>
    <property type="molecule type" value="Genomic_DNA"/>
</dbReference>
<name>A0A150WLJ6_BDEBC</name>
<reference evidence="2 3" key="1">
    <citation type="submission" date="2016-03" db="EMBL/GenBank/DDBJ databases">
        <authorList>
            <person name="Ploux O."/>
        </authorList>
    </citation>
    <scope>NUCLEOTIDE SEQUENCE [LARGE SCALE GENOMIC DNA]</scope>
    <source>
        <strain evidence="2 3">R0</strain>
    </source>
</reference>
<dbReference type="OrthoDB" id="9342724at2"/>
<evidence type="ECO:0000313" key="2">
    <source>
        <dbReference type="EMBL" id="KYG64705.1"/>
    </source>
</evidence>
<comment type="caution">
    <text evidence="2">The sequence shown here is derived from an EMBL/GenBank/DDBJ whole genome shotgun (WGS) entry which is preliminary data.</text>
</comment>
<proteinExistence type="predicted"/>
<dbReference type="Pfam" id="PF05168">
    <property type="entry name" value="HEPN"/>
    <property type="match status" value="1"/>
</dbReference>